<sequence length="165" mass="17986">MRFVPSTSRRTTPVPAAPPRAHTGETREALVAHAGHHGWDVVGHRWLRMTRGTVTVEVWFADISTRVVRARHSIGGVQTREIDIVHNREYRLSLGALVMQWLGVTDPESVPARTSHRPASAAHSREFEAISATVVDRVGGPIAGTGVRGLAPRASDRVRTDLSPA</sequence>
<name>A0ABT1HKR1_9NOCA</name>
<organism evidence="2 3">
    <name type="scientific">Williamsia maris</name>
    <dbReference type="NCBI Taxonomy" id="72806"/>
    <lineage>
        <taxon>Bacteria</taxon>
        <taxon>Bacillati</taxon>
        <taxon>Actinomycetota</taxon>
        <taxon>Actinomycetes</taxon>
        <taxon>Mycobacteriales</taxon>
        <taxon>Nocardiaceae</taxon>
        <taxon>Williamsia</taxon>
    </lineage>
</organism>
<evidence type="ECO:0000256" key="1">
    <source>
        <dbReference type="SAM" id="MobiDB-lite"/>
    </source>
</evidence>
<gene>
    <name evidence="2" type="ORF">LX13_004352</name>
</gene>
<evidence type="ECO:0000313" key="2">
    <source>
        <dbReference type="EMBL" id="MCP2178511.1"/>
    </source>
</evidence>
<dbReference type="EMBL" id="JAMTCJ010000004">
    <property type="protein sequence ID" value="MCP2178511.1"/>
    <property type="molecule type" value="Genomic_DNA"/>
</dbReference>
<keyword evidence="3" id="KW-1185">Reference proteome</keyword>
<reference evidence="2 3" key="1">
    <citation type="submission" date="2022-06" db="EMBL/GenBank/DDBJ databases">
        <title>Genomic Encyclopedia of Archaeal and Bacterial Type Strains, Phase II (KMG-II): from individual species to whole genera.</title>
        <authorList>
            <person name="Goeker M."/>
        </authorList>
    </citation>
    <scope>NUCLEOTIDE SEQUENCE [LARGE SCALE GENOMIC DNA]</scope>
    <source>
        <strain evidence="2 3">DSM 44693</strain>
    </source>
</reference>
<evidence type="ECO:0000313" key="3">
    <source>
        <dbReference type="Proteomes" id="UP001206895"/>
    </source>
</evidence>
<dbReference type="Proteomes" id="UP001206895">
    <property type="component" value="Unassembled WGS sequence"/>
</dbReference>
<protein>
    <submittedName>
        <fullName evidence="2">Uncharacterized protein</fullName>
    </submittedName>
</protein>
<proteinExistence type="predicted"/>
<comment type="caution">
    <text evidence="2">The sequence shown here is derived from an EMBL/GenBank/DDBJ whole genome shotgun (WGS) entry which is preliminary data.</text>
</comment>
<accession>A0ABT1HKR1</accession>
<dbReference type="RefSeq" id="WP_253663406.1">
    <property type="nucleotide sequence ID" value="NZ_BAAAJQ010000003.1"/>
</dbReference>
<feature type="region of interest" description="Disordered" evidence="1">
    <location>
        <begin position="1"/>
        <end position="23"/>
    </location>
</feature>